<feature type="coiled-coil region" evidence="1">
    <location>
        <begin position="93"/>
        <end position="134"/>
    </location>
</feature>
<comment type="caution">
    <text evidence="3">The sequence shown here is derived from an EMBL/GenBank/DDBJ whole genome shotgun (WGS) entry which is preliminary data.</text>
</comment>
<accession>A0AAD3D0F1</accession>
<feature type="compositionally biased region" description="Basic residues" evidence="2">
    <location>
        <begin position="342"/>
        <end position="355"/>
    </location>
</feature>
<evidence type="ECO:0000256" key="2">
    <source>
        <dbReference type="SAM" id="MobiDB-lite"/>
    </source>
</evidence>
<feature type="region of interest" description="Disordered" evidence="2">
    <location>
        <begin position="325"/>
        <end position="363"/>
    </location>
</feature>
<evidence type="ECO:0000256" key="1">
    <source>
        <dbReference type="SAM" id="Coils"/>
    </source>
</evidence>
<organism evidence="3 4">
    <name type="scientific">Chaetoceros tenuissimus</name>
    <dbReference type="NCBI Taxonomy" id="426638"/>
    <lineage>
        <taxon>Eukaryota</taxon>
        <taxon>Sar</taxon>
        <taxon>Stramenopiles</taxon>
        <taxon>Ochrophyta</taxon>
        <taxon>Bacillariophyta</taxon>
        <taxon>Coscinodiscophyceae</taxon>
        <taxon>Chaetocerotophycidae</taxon>
        <taxon>Chaetocerotales</taxon>
        <taxon>Chaetocerotaceae</taxon>
        <taxon>Chaetoceros</taxon>
    </lineage>
</organism>
<keyword evidence="4" id="KW-1185">Reference proteome</keyword>
<protein>
    <submittedName>
        <fullName evidence="3">Uncharacterized protein</fullName>
    </submittedName>
</protein>
<reference evidence="3 4" key="1">
    <citation type="journal article" date="2021" name="Sci. Rep.">
        <title>The genome of the diatom Chaetoceros tenuissimus carries an ancient integrated fragment of an extant virus.</title>
        <authorList>
            <person name="Hongo Y."/>
            <person name="Kimura K."/>
            <person name="Takaki Y."/>
            <person name="Yoshida Y."/>
            <person name="Baba S."/>
            <person name="Kobayashi G."/>
            <person name="Nagasaki K."/>
            <person name="Hano T."/>
            <person name="Tomaru Y."/>
        </authorList>
    </citation>
    <scope>NUCLEOTIDE SEQUENCE [LARGE SCALE GENOMIC DNA]</scope>
    <source>
        <strain evidence="3 4">NIES-3715</strain>
    </source>
</reference>
<name>A0AAD3D0F1_9STRA</name>
<proteinExistence type="predicted"/>
<dbReference type="EMBL" id="BLLK01000047">
    <property type="protein sequence ID" value="GFH54360.1"/>
    <property type="molecule type" value="Genomic_DNA"/>
</dbReference>
<sequence>MKLGLFNHAIVSRTGHSFWSWMELRVQNISDYERNARSIYLDYKLNHVEAKNQLEEWNSINLEKLNEMREENKELTFELSFPLRSGRYTKDEKEQLKLEKAELKVKIDELAKAQKALKDEIKERKKLLDVVKREYEGFGKKRNWRGLTVRRTIEALLRKHGIDFSAYHGGDLTGRPIQNFCENANQIFEEIQTVLIETVNSPGYSCLANENEVRDVCSRFKQLTILMDGFFSLHMMSRQEFRNIGADAVRTRCIKYVDALQTKWRDLHLSIQAPKFHALSHFETQFVSNEGLGAFHEQFAEIAHRDGERDRKRIGAIRDMQKRASSQSWHRQIGSSQEVQAMKKKFSPPKKRKKNIDKERERNEVRSIVLNTVTNELANNTNTKMKNYWSRN</sequence>
<evidence type="ECO:0000313" key="4">
    <source>
        <dbReference type="Proteomes" id="UP001054902"/>
    </source>
</evidence>
<dbReference type="AlphaFoldDB" id="A0AAD3D0F1"/>
<dbReference type="Proteomes" id="UP001054902">
    <property type="component" value="Unassembled WGS sequence"/>
</dbReference>
<feature type="compositionally biased region" description="Polar residues" evidence="2">
    <location>
        <begin position="325"/>
        <end position="339"/>
    </location>
</feature>
<evidence type="ECO:0000313" key="3">
    <source>
        <dbReference type="EMBL" id="GFH54360.1"/>
    </source>
</evidence>
<gene>
    <name evidence="3" type="ORF">CTEN210_10836</name>
</gene>
<keyword evidence="1" id="KW-0175">Coiled coil</keyword>